<proteinExistence type="inferred from homology"/>
<evidence type="ECO:0000259" key="18">
    <source>
        <dbReference type="Pfam" id="PF00361"/>
    </source>
</evidence>
<feature type="transmembrane region" description="Helical" evidence="17">
    <location>
        <begin position="455"/>
        <end position="478"/>
    </location>
</feature>
<evidence type="ECO:0000256" key="16">
    <source>
        <dbReference type="ARBA" id="ARBA00049551"/>
    </source>
</evidence>
<evidence type="ECO:0000256" key="3">
    <source>
        <dbReference type="ARBA" id="ARBA00012944"/>
    </source>
</evidence>
<feature type="transmembrane region" description="Helical" evidence="17">
    <location>
        <begin position="229"/>
        <end position="250"/>
    </location>
</feature>
<feature type="transmembrane region" description="Helical" evidence="17">
    <location>
        <begin position="540"/>
        <end position="558"/>
    </location>
</feature>
<feature type="transmembrane region" description="Helical" evidence="17">
    <location>
        <begin position="69"/>
        <end position="86"/>
    </location>
</feature>
<dbReference type="AlphaFoldDB" id="A0A7H1CP19"/>
<comment type="function">
    <text evidence="1">Core subunit of the mitochondrial membrane respiratory chain NADH dehydrogenase (Complex I) that is believed to belong to the minimal assembly required for catalysis. Complex I functions in the transfer of electrons from NADH to the respiratory chain. The immediate electron acceptor for the enzyme is believed to be ubiquinone.</text>
</comment>
<evidence type="ECO:0000256" key="9">
    <source>
        <dbReference type="ARBA" id="ARBA00022967"/>
    </source>
</evidence>
<feature type="transmembrane region" description="Helical" evidence="17">
    <location>
        <begin position="367"/>
        <end position="387"/>
    </location>
</feature>
<keyword evidence="10" id="KW-0249">Electron transport</keyword>
<evidence type="ECO:0000259" key="20">
    <source>
        <dbReference type="Pfam" id="PF06455"/>
    </source>
</evidence>
<dbReference type="GO" id="GO:0005743">
    <property type="term" value="C:mitochondrial inner membrane"/>
    <property type="evidence" value="ECO:0007669"/>
    <property type="project" value="UniProtKB-SubCell"/>
</dbReference>
<dbReference type="PRINTS" id="PR01434">
    <property type="entry name" value="NADHDHGNASE5"/>
</dbReference>
<keyword evidence="8" id="KW-0999">Mitochondrion inner membrane</keyword>
<dbReference type="EC" id="7.1.1.2" evidence="3 17"/>
<feature type="transmembrane region" description="Helical" evidence="17">
    <location>
        <begin position="327"/>
        <end position="347"/>
    </location>
</feature>
<evidence type="ECO:0000256" key="17">
    <source>
        <dbReference type="RuleBase" id="RU003404"/>
    </source>
</evidence>
<feature type="domain" description="NADH dehydrogenase subunit 5 C-terminal" evidence="20">
    <location>
        <begin position="381"/>
        <end position="545"/>
    </location>
</feature>
<gene>
    <name evidence="21" type="primary">nad5</name>
</gene>
<sequence>MFNFLTFIYEETMHMNLGSWMSLGNININYGILLDPLSMMVMVPVGMVSMAVLFYAMDYMKYDPNRNRFYVILSAFVMFMTILVMSDNYVMMFIGWEFVGVMSYLLMSFWHTRLAAMKAALSAILLNRMGDALFVLFMGSTLSLFHTVDFNTIELLTPHTNTYILNLLAMMLLIAATAKSAQYPLNSWLLTSMEGPTPVSSLLHAATMVCSGVFVLVRSSYILEYTPSMLLLILWMGGFTTLVSGLIAVVTNDIKRVMALSTMSQLAIMMLAMGSSAYDLAMYHLYCHAFFKALLFMSAGSIMHSFMSETQDMRKYGGLMDYLPYSYVSMVMASLSLMAMPGLTGYYSKDMIMESLYGTYTFSGYMMYFMATSSATLTAIYSLRVLYLTFYNNPRSNKYTYGLMHESNWMMIPMTVLAIYSIFLGYYRDNVIFHLNMGLPHTNTFMETEFTIPTIFKYLPMMLGLSLSLSLMFMYEFMYKMNKTSSMSNKVNHFFNQRIYYDQLLNNFMIRPVLVLGGYLNELTDNGLLKVLGSTGISRLITNIPLMIIINLITSLVINMAAPNGADMNIHLLNSPWVLWLLYEYIYDLLPMKNNMFSMVEMTGTKMMK</sequence>
<comment type="catalytic activity">
    <reaction evidence="16 17">
        <text>a ubiquinone + NADH + 5 H(+)(in) = a ubiquinol + NAD(+) + 4 H(+)(out)</text>
        <dbReference type="Rhea" id="RHEA:29091"/>
        <dbReference type="Rhea" id="RHEA-COMP:9565"/>
        <dbReference type="Rhea" id="RHEA-COMP:9566"/>
        <dbReference type="ChEBI" id="CHEBI:15378"/>
        <dbReference type="ChEBI" id="CHEBI:16389"/>
        <dbReference type="ChEBI" id="CHEBI:17976"/>
        <dbReference type="ChEBI" id="CHEBI:57540"/>
        <dbReference type="ChEBI" id="CHEBI:57945"/>
        <dbReference type="EC" id="7.1.1.2"/>
    </reaction>
</comment>
<evidence type="ECO:0000256" key="11">
    <source>
        <dbReference type="ARBA" id="ARBA00022989"/>
    </source>
</evidence>
<keyword evidence="15 17" id="KW-0472">Membrane</keyword>
<evidence type="ECO:0000256" key="12">
    <source>
        <dbReference type="ARBA" id="ARBA00023027"/>
    </source>
</evidence>
<name>A0A7H1CP19_9ASCO</name>
<keyword evidence="14 17" id="KW-0496">Mitochondrion</keyword>
<feature type="transmembrane region" description="Helical" evidence="17">
    <location>
        <begin position="283"/>
        <end position="306"/>
    </location>
</feature>
<dbReference type="GO" id="GO:0015990">
    <property type="term" value="P:electron transport coupled proton transport"/>
    <property type="evidence" value="ECO:0007669"/>
    <property type="project" value="TreeGrafter"/>
</dbReference>
<keyword evidence="13 17" id="KW-0830">Ubiquinone</keyword>
<dbReference type="InterPro" id="IPR010934">
    <property type="entry name" value="NADH_DH_su5_C"/>
</dbReference>
<comment type="subcellular location">
    <subcellularLocation>
        <location evidence="2">Mitochondrion inner membrane</location>
        <topology evidence="2">Multi-pass membrane protein</topology>
    </subcellularLocation>
</comment>
<organism evidence="21">
    <name type="scientific">Metschnikowia sp. 04-226.1</name>
    <dbReference type="NCBI Taxonomy" id="1807687"/>
    <lineage>
        <taxon>Eukaryota</taxon>
        <taxon>Fungi</taxon>
        <taxon>Dikarya</taxon>
        <taxon>Ascomycota</taxon>
        <taxon>Saccharomycotina</taxon>
        <taxon>Pichiomycetes</taxon>
        <taxon>Metschnikowiaceae</taxon>
        <taxon>Metschnikowia</taxon>
    </lineage>
</organism>
<evidence type="ECO:0000256" key="8">
    <source>
        <dbReference type="ARBA" id="ARBA00022792"/>
    </source>
</evidence>
<dbReference type="InterPro" id="IPR003945">
    <property type="entry name" value="NU5C-like"/>
</dbReference>
<dbReference type="GO" id="GO:0003954">
    <property type="term" value="F:NADH dehydrogenase activity"/>
    <property type="evidence" value="ECO:0007669"/>
    <property type="project" value="TreeGrafter"/>
</dbReference>
<dbReference type="InterPro" id="IPR001516">
    <property type="entry name" value="Proton_antipo_N"/>
</dbReference>
<comment type="function">
    <text evidence="17">Core subunit of the mitochondrial membrane respiratory chain NADH dehydrogenase (Complex I) which catalyzes electron transfer from NADH through the respiratory chain, using ubiquinone as an electron acceptor. Essential for the catalytic activity and assembly of complex I.</text>
</comment>
<feature type="domain" description="NADH:quinone oxidoreductase/Mrp antiporter transmembrane" evidence="18">
    <location>
        <begin position="86"/>
        <end position="369"/>
    </location>
</feature>
<dbReference type="Pfam" id="PF06455">
    <property type="entry name" value="NADH5_C"/>
    <property type="match status" value="1"/>
</dbReference>
<dbReference type="PANTHER" id="PTHR42829:SF2">
    <property type="entry name" value="NADH-UBIQUINONE OXIDOREDUCTASE CHAIN 5"/>
    <property type="match status" value="1"/>
</dbReference>
<feature type="domain" description="NADH-Ubiquinone oxidoreductase (complex I) chain 5 N-terminal" evidence="19">
    <location>
        <begin position="20"/>
        <end position="70"/>
    </location>
</feature>
<keyword evidence="5 17" id="KW-0813">Transport</keyword>
<evidence type="ECO:0000256" key="4">
    <source>
        <dbReference type="ARBA" id="ARBA00021096"/>
    </source>
</evidence>
<feature type="transmembrane region" description="Helical" evidence="17">
    <location>
        <begin position="37"/>
        <end position="57"/>
    </location>
</feature>
<reference evidence="21" key="1">
    <citation type="submission" date="2020-05" db="EMBL/GenBank/DDBJ databases">
        <title>Do Metschnikowia yeast have the strangest mitochondrial genomes of all fungi?</title>
        <authorList>
            <person name="Lee D.K."/>
            <person name="Hsiang T."/>
            <person name="Lachance M.-A."/>
            <person name="Smith D.R."/>
        </authorList>
    </citation>
    <scope>NUCLEOTIDE SEQUENCE</scope>
    <source>
        <strain evidence="21">UWOPS 04-226.1</strain>
    </source>
</reference>
<keyword evidence="12 17" id="KW-0520">NAD</keyword>
<keyword evidence="6" id="KW-0679">Respiratory chain</keyword>
<keyword evidence="11 17" id="KW-1133">Transmembrane helix</keyword>
<keyword evidence="9" id="KW-1278">Translocase</keyword>
<feature type="transmembrane region" description="Helical" evidence="17">
    <location>
        <begin position="408"/>
        <end position="427"/>
    </location>
</feature>
<evidence type="ECO:0000256" key="1">
    <source>
        <dbReference type="ARBA" id="ARBA00003257"/>
    </source>
</evidence>
<evidence type="ECO:0000256" key="6">
    <source>
        <dbReference type="ARBA" id="ARBA00022660"/>
    </source>
</evidence>
<protein>
    <recommendedName>
        <fullName evidence="4 17">NADH-ubiquinone oxidoreductase chain 5</fullName>
        <ecNumber evidence="3 17">7.1.1.2</ecNumber>
    </recommendedName>
</protein>
<dbReference type="NCBIfam" id="TIGR01974">
    <property type="entry name" value="NDH_I_L"/>
    <property type="match status" value="1"/>
</dbReference>
<evidence type="ECO:0000256" key="7">
    <source>
        <dbReference type="ARBA" id="ARBA00022692"/>
    </source>
</evidence>
<evidence type="ECO:0000256" key="15">
    <source>
        <dbReference type="ARBA" id="ARBA00023136"/>
    </source>
</evidence>
<evidence type="ECO:0000259" key="19">
    <source>
        <dbReference type="Pfam" id="PF00662"/>
    </source>
</evidence>
<evidence type="ECO:0000256" key="10">
    <source>
        <dbReference type="ARBA" id="ARBA00022982"/>
    </source>
</evidence>
<dbReference type="InterPro" id="IPR018393">
    <property type="entry name" value="NADHpl_OxRdtase_5_subgr"/>
</dbReference>
<dbReference type="GO" id="GO:0042773">
    <property type="term" value="P:ATP synthesis coupled electron transport"/>
    <property type="evidence" value="ECO:0007669"/>
    <property type="project" value="InterPro"/>
</dbReference>
<keyword evidence="7 17" id="KW-0812">Transmembrane</keyword>
<evidence type="ECO:0000256" key="14">
    <source>
        <dbReference type="ARBA" id="ARBA00023128"/>
    </source>
</evidence>
<dbReference type="PANTHER" id="PTHR42829">
    <property type="entry name" value="NADH-UBIQUINONE OXIDOREDUCTASE CHAIN 5"/>
    <property type="match status" value="1"/>
</dbReference>
<comment type="similarity">
    <text evidence="17">Belongs to the complex I subunit 5 family.</text>
</comment>
<feature type="transmembrane region" description="Helical" evidence="17">
    <location>
        <begin position="163"/>
        <end position="181"/>
    </location>
</feature>
<geneLocation type="mitochondrion" evidence="21"/>
<dbReference type="EMBL" id="MT447081">
    <property type="protein sequence ID" value="QNS23215.1"/>
    <property type="molecule type" value="Genomic_DNA"/>
</dbReference>
<feature type="transmembrane region" description="Helical" evidence="17">
    <location>
        <begin position="202"/>
        <end position="223"/>
    </location>
</feature>
<accession>A0A7H1CP19</accession>
<evidence type="ECO:0000256" key="5">
    <source>
        <dbReference type="ARBA" id="ARBA00022448"/>
    </source>
</evidence>
<dbReference type="Pfam" id="PF00361">
    <property type="entry name" value="Proton_antipo_M"/>
    <property type="match status" value="1"/>
</dbReference>
<dbReference type="Pfam" id="PF00662">
    <property type="entry name" value="Proton_antipo_N"/>
    <property type="match status" value="1"/>
</dbReference>
<evidence type="ECO:0000256" key="2">
    <source>
        <dbReference type="ARBA" id="ARBA00004448"/>
    </source>
</evidence>
<evidence type="ECO:0000313" key="21">
    <source>
        <dbReference type="EMBL" id="QNS23215.1"/>
    </source>
</evidence>
<evidence type="ECO:0000256" key="13">
    <source>
        <dbReference type="ARBA" id="ARBA00023075"/>
    </source>
</evidence>
<feature type="transmembrane region" description="Helical" evidence="17">
    <location>
        <begin position="92"/>
        <end position="110"/>
    </location>
</feature>
<dbReference type="InterPro" id="IPR001750">
    <property type="entry name" value="ND/Mrp_TM"/>
</dbReference>
<dbReference type="GO" id="GO:0008137">
    <property type="term" value="F:NADH dehydrogenase (ubiquinone) activity"/>
    <property type="evidence" value="ECO:0007669"/>
    <property type="project" value="UniProtKB-EC"/>
</dbReference>